<reference evidence="9 10" key="1">
    <citation type="submission" date="2016-10" db="EMBL/GenBank/DDBJ databases">
        <authorList>
            <person name="de Groot N.N."/>
        </authorList>
    </citation>
    <scope>NUCLEOTIDE SEQUENCE [LARGE SCALE GENOMIC DNA]</scope>
    <source>
        <strain evidence="9 10">CGMCC 1.7727</strain>
    </source>
</reference>
<evidence type="ECO:0000313" key="10">
    <source>
        <dbReference type="Proteomes" id="UP000199687"/>
    </source>
</evidence>
<feature type="domain" description="ABC transmembrane type-1" evidence="8">
    <location>
        <begin position="77"/>
        <end position="272"/>
    </location>
</feature>
<dbReference type="SUPFAM" id="SSF161098">
    <property type="entry name" value="MetI-like"/>
    <property type="match status" value="1"/>
</dbReference>
<evidence type="ECO:0000256" key="6">
    <source>
        <dbReference type="ARBA" id="ARBA00023136"/>
    </source>
</evidence>
<dbReference type="Pfam" id="PF00528">
    <property type="entry name" value="BPD_transp_1"/>
    <property type="match status" value="1"/>
</dbReference>
<dbReference type="GO" id="GO:0005886">
    <property type="term" value="C:plasma membrane"/>
    <property type="evidence" value="ECO:0007669"/>
    <property type="project" value="UniProtKB-SubCell"/>
</dbReference>
<keyword evidence="6 7" id="KW-0472">Membrane</keyword>
<dbReference type="Gene3D" id="1.10.3720.10">
    <property type="entry name" value="MetI-like"/>
    <property type="match status" value="1"/>
</dbReference>
<evidence type="ECO:0000256" key="1">
    <source>
        <dbReference type="ARBA" id="ARBA00004651"/>
    </source>
</evidence>
<evidence type="ECO:0000313" key="9">
    <source>
        <dbReference type="EMBL" id="SES26172.1"/>
    </source>
</evidence>
<keyword evidence="3" id="KW-1003">Cell membrane</keyword>
<dbReference type="GO" id="GO:0055085">
    <property type="term" value="P:transmembrane transport"/>
    <property type="evidence" value="ECO:0007669"/>
    <property type="project" value="InterPro"/>
</dbReference>
<dbReference type="Proteomes" id="UP000199687">
    <property type="component" value="Unassembled WGS sequence"/>
</dbReference>
<dbReference type="PANTHER" id="PTHR43744:SF9">
    <property type="entry name" value="POLYGALACTURONAN_RHAMNOGALACTURONAN TRANSPORT SYSTEM PERMEASE PROTEIN YTCP"/>
    <property type="match status" value="1"/>
</dbReference>
<evidence type="ECO:0000256" key="7">
    <source>
        <dbReference type="RuleBase" id="RU363032"/>
    </source>
</evidence>
<dbReference type="OrthoDB" id="9810086at2"/>
<dbReference type="STRING" id="531814.SAMN04487944_12914"/>
<dbReference type="EMBL" id="FOGL01000029">
    <property type="protein sequence ID" value="SES26172.1"/>
    <property type="molecule type" value="Genomic_DNA"/>
</dbReference>
<dbReference type="InterPro" id="IPR035906">
    <property type="entry name" value="MetI-like_sf"/>
</dbReference>
<dbReference type="RefSeq" id="WP_089744245.1">
    <property type="nucleotide sequence ID" value="NZ_FOGL01000029.1"/>
</dbReference>
<evidence type="ECO:0000256" key="5">
    <source>
        <dbReference type="ARBA" id="ARBA00022989"/>
    </source>
</evidence>
<feature type="transmembrane region" description="Helical" evidence="7">
    <location>
        <begin position="259"/>
        <end position="280"/>
    </location>
</feature>
<dbReference type="PROSITE" id="PS50928">
    <property type="entry name" value="ABC_TM1"/>
    <property type="match status" value="1"/>
</dbReference>
<keyword evidence="10" id="KW-1185">Reference proteome</keyword>
<name>A0A1H9VX25_9BACI</name>
<comment type="similarity">
    <text evidence="7">Belongs to the binding-protein-dependent transport system permease family.</text>
</comment>
<dbReference type="AlphaFoldDB" id="A0A1H9VX25"/>
<evidence type="ECO:0000259" key="8">
    <source>
        <dbReference type="PROSITE" id="PS50928"/>
    </source>
</evidence>
<dbReference type="PANTHER" id="PTHR43744">
    <property type="entry name" value="ABC TRANSPORTER PERMEASE PROTEIN MG189-RELATED-RELATED"/>
    <property type="match status" value="1"/>
</dbReference>
<evidence type="ECO:0000256" key="3">
    <source>
        <dbReference type="ARBA" id="ARBA00022475"/>
    </source>
</evidence>
<feature type="transmembrane region" description="Helical" evidence="7">
    <location>
        <begin position="73"/>
        <end position="100"/>
    </location>
</feature>
<keyword evidence="2 7" id="KW-0813">Transport</keyword>
<organism evidence="9 10">
    <name type="scientific">Gracilibacillus ureilyticus</name>
    <dbReference type="NCBI Taxonomy" id="531814"/>
    <lineage>
        <taxon>Bacteria</taxon>
        <taxon>Bacillati</taxon>
        <taxon>Bacillota</taxon>
        <taxon>Bacilli</taxon>
        <taxon>Bacillales</taxon>
        <taxon>Bacillaceae</taxon>
        <taxon>Gracilibacillus</taxon>
    </lineage>
</organism>
<evidence type="ECO:0000256" key="4">
    <source>
        <dbReference type="ARBA" id="ARBA00022692"/>
    </source>
</evidence>
<gene>
    <name evidence="9" type="ORF">SAMN04487944_12914</name>
</gene>
<feature type="transmembrane region" description="Helical" evidence="7">
    <location>
        <begin position="112"/>
        <end position="133"/>
    </location>
</feature>
<feature type="transmembrane region" description="Helical" evidence="7">
    <location>
        <begin position="12"/>
        <end position="34"/>
    </location>
</feature>
<sequence length="295" mass="33539">MRTRRKKSREDYFMDVFNYFLLSIITLVTLYPFYFVLVASFNDGIDTANGGLYLWPREFTLDNYKYFLQEAKWTVALGVTTLRTVVGTFLGVLFTSLVAYGLSKSDLIFRKFYFILVVIAMNVSGGLIAYYVVLNGIGLINSFGVYVIPTMLNLFFLLIAVSFFREIPAELGESARMDGASELTIFLKIILPISLPLLATMTLFIGASQWNSWVDSAYFVQFDHLRTVSYRMMEVINQTMLPTDSQTAQYTAQLQVTQFSVQMTALVISVFPIICVYPFLQKYFVKGMMLGSVKG</sequence>
<dbReference type="CDD" id="cd06261">
    <property type="entry name" value="TM_PBP2"/>
    <property type="match status" value="1"/>
</dbReference>
<evidence type="ECO:0000256" key="2">
    <source>
        <dbReference type="ARBA" id="ARBA00022448"/>
    </source>
</evidence>
<feature type="transmembrane region" description="Helical" evidence="7">
    <location>
        <begin position="185"/>
        <end position="207"/>
    </location>
</feature>
<dbReference type="InterPro" id="IPR000515">
    <property type="entry name" value="MetI-like"/>
</dbReference>
<comment type="subcellular location">
    <subcellularLocation>
        <location evidence="1 7">Cell membrane</location>
        <topology evidence="1 7">Multi-pass membrane protein</topology>
    </subcellularLocation>
</comment>
<accession>A0A1H9VX25</accession>
<feature type="transmembrane region" description="Helical" evidence="7">
    <location>
        <begin position="145"/>
        <end position="164"/>
    </location>
</feature>
<proteinExistence type="inferred from homology"/>
<keyword evidence="4 7" id="KW-0812">Transmembrane</keyword>
<protein>
    <submittedName>
        <fullName evidence="9">Putative aldouronate transport system permease protein</fullName>
    </submittedName>
</protein>
<keyword evidence="5 7" id="KW-1133">Transmembrane helix</keyword>